<dbReference type="AlphaFoldDB" id="A0AAN9T5V6"/>
<reference evidence="1 2" key="1">
    <citation type="submission" date="2024-03" db="EMBL/GenBank/DDBJ databases">
        <title>Adaptation during the transition from Ophiocordyceps entomopathogen to insect associate is accompanied by gene loss and intensified selection.</title>
        <authorList>
            <person name="Ward C.M."/>
            <person name="Onetto C.A."/>
            <person name="Borneman A.R."/>
        </authorList>
    </citation>
    <scope>NUCLEOTIDE SEQUENCE [LARGE SCALE GENOMIC DNA]</scope>
    <source>
        <strain evidence="1">AWRI1</strain>
        <tissue evidence="1">Single Adult Female</tissue>
    </source>
</reference>
<proteinExistence type="predicted"/>
<sequence>MRTRACVRTRIISEYLHANLIRPSTTIIGPEPAPSGPRYQRARAQPGRSLIRGLVARPSAVGEQKAAQRRQTAASHLLAPRRAALRRASPTCDSRRESTFFFVSAANLVGSATVCGVAGALTGAPRRAPPSLEMLAFAY</sequence>
<gene>
    <name evidence="1" type="ORF">V9T40_011723</name>
</gene>
<evidence type="ECO:0000313" key="1">
    <source>
        <dbReference type="EMBL" id="KAK7575437.1"/>
    </source>
</evidence>
<keyword evidence="2" id="KW-1185">Reference proteome</keyword>
<dbReference type="EMBL" id="JBBCAQ010000036">
    <property type="protein sequence ID" value="KAK7575437.1"/>
    <property type="molecule type" value="Genomic_DNA"/>
</dbReference>
<comment type="caution">
    <text evidence="1">The sequence shown here is derived from an EMBL/GenBank/DDBJ whole genome shotgun (WGS) entry which is preliminary data.</text>
</comment>
<dbReference type="Proteomes" id="UP001367676">
    <property type="component" value="Unassembled WGS sequence"/>
</dbReference>
<name>A0AAN9T5V6_9HEMI</name>
<accession>A0AAN9T5V6</accession>
<protein>
    <submittedName>
        <fullName evidence="1">Uncharacterized protein</fullName>
    </submittedName>
</protein>
<evidence type="ECO:0000313" key="2">
    <source>
        <dbReference type="Proteomes" id="UP001367676"/>
    </source>
</evidence>
<organism evidence="1 2">
    <name type="scientific">Parthenolecanium corni</name>
    <dbReference type="NCBI Taxonomy" id="536013"/>
    <lineage>
        <taxon>Eukaryota</taxon>
        <taxon>Metazoa</taxon>
        <taxon>Ecdysozoa</taxon>
        <taxon>Arthropoda</taxon>
        <taxon>Hexapoda</taxon>
        <taxon>Insecta</taxon>
        <taxon>Pterygota</taxon>
        <taxon>Neoptera</taxon>
        <taxon>Paraneoptera</taxon>
        <taxon>Hemiptera</taxon>
        <taxon>Sternorrhyncha</taxon>
        <taxon>Coccoidea</taxon>
        <taxon>Coccidae</taxon>
        <taxon>Parthenolecanium</taxon>
    </lineage>
</organism>